<evidence type="ECO:0000313" key="1">
    <source>
        <dbReference type="EMBL" id="PTW50450.1"/>
    </source>
</evidence>
<organism evidence="1 2">
    <name type="scientific">Rhodovulum kholense</name>
    <dbReference type="NCBI Taxonomy" id="453584"/>
    <lineage>
        <taxon>Bacteria</taxon>
        <taxon>Pseudomonadati</taxon>
        <taxon>Pseudomonadota</taxon>
        <taxon>Alphaproteobacteria</taxon>
        <taxon>Rhodobacterales</taxon>
        <taxon>Paracoccaceae</taxon>
        <taxon>Rhodovulum</taxon>
    </lineage>
</organism>
<dbReference type="Pfam" id="PF10649">
    <property type="entry name" value="DUF2478"/>
    <property type="match status" value="1"/>
</dbReference>
<dbReference type="EMBL" id="QAYC01000004">
    <property type="protein sequence ID" value="PTW50450.1"/>
    <property type="molecule type" value="Genomic_DNA"/>
</dbReference>
<dbReference type="InterPro" id="IPR018912">
    <property type="entry name" value="DUF2478"/>
</dbReference>
<gene>
    <name evidence="1" type="ORF">C8N38_10484</name>
</gene>
<comment type="caution">
    <text evidence="1">The sequence shown here is derived from an EMBL/GenBank/DDBJ whole genome shotgun (WGS) entry which is preliminary data.</text>
</comment>
<protein>
    <submittedName>
        <fullName evidence="1">Uncharacterized protein DUF2478</fullName>
    </submittedName>
</protein>
<dbReference type="OrthoDB" id="5918880at2"/>
<evidence type="ECO:0000313" key="2">
    <source>
        <dbReference type="Proteomes" id="UP000244037"/>
    </source>
</evidence>
<proteinExistence type="predicted"/>
<dbReference type="RefSeq" id="WP_108025249.1">
    <property type="nucleotide sequence ID" value="NZ_QAYC01000004.1"/>
</dbReference>
<name>A0A8E2VKF9_9RHOB</name>
<accession>A0A8E2VKF9</accession>
<reference evidence="1 2" key="1">
    <citation type="submission" date="2018-04" db="EMBL/GenBank/DDBJ databases">
        <title>Genomic Encyclopedia of Archaeal and Bacterial Type Strains, Phase II (KMG-II): from individual species to whole genera.</title>
        <authorList>
            <person name="Goeker M."/>
        </authorList>
    </citation>
    <scope>NUCLEOTIDE SEQUENCE [LARGE SCALE GENOMIC DNA]</scope>
    <source>
        <strain evidence="1 2">DSM 19783</strain>
    </source>
</reference>
<dbReference type="Proteomes" id="UP000244037">
    <property type="component" value="Unassembled WGS sequence"/>
</dbReference>
<sequence length="175" mass="17741">MRFGYLLSEDRSAASTVLAEVARLLQGQGLRPAGVVPCAAAAPNAHPCDTDLQVLPDGPVLRISQALGSGSRGCRMESGAVEAAAAEAARHLDGASVLIVNKFGKLEAAGHGFVPLIAESLDRGLPVLTGVNGLNLAAFETFAGGLARPLVPDAGAVLDWLGAPVRDPDALCALA</sequence>
<keyword evidence="2" id="KW-1185">Reference proteome</keyword>
<dbReference type="AlphaFoldDB" id="A0A8E2VKF9"/>